<dbReference type="STRING" id="243230.DR_1040"/>
<dbReference type="KEGG" id="dra:DR_1040"/>
<dbReference type="Proteomes" id="UP000002524">
    <property type="component" value="Chromosome 1"/>
</dbReference>
<dbReference type="EnsemblBacteria" id="AAF10616">
    <property type="protein sequence ID" value="AAF10616"/>
    <property type="gene ID" value="DR_1040"/>
</dbReference>
<protein>
    <submittedName>
        <fullName evidence="1">Uncharacterized protein</fullName>
    </submittedName>
</protein>
<accession>Q9RVI9</accession>
<gene>
    <name evidence="1" type="ordered locus">DR_1040</name>
</gene>
<sequence>MNPGKVLPGEIVLAERGGWQVVADSETVYVLNLSGTRWDIGWLYGNPCGALVTADENYVVVVGCGVLVADLTCFGEEVAPGETWAQTPAVHLLASPGEHWFFEGVYEGSSPGAVQVVADLGGEHAGVYELVLSTLALVPRWRERW</sequence>
<dbReference type="AlphaFoldDB" id="Q9RVI9"/>
<dbReference type="GeneID" id="69517285"/>
<dbReference type="HOGENOM" id="CLU_1783699_0_0_0"/>
<proteinExistence type="predicted"/>
<dbReference type="EMBL" id="AE000513">
    <property type="protein sequence ID" value="AAF10616.1"/>
    <property type="molecule type" value="Genomic_DNA"/>
</dbReference>
<organism evidence="1 2">
    <name type="scientific">Deinococcus radiodurans (strain ATCC 13939 / DSM 20539 / JCM 16871 / CCUG 27074 / LMG 4051 / NBRC 15346 / NCIMB 9279 / VKM B-1422 / R1)</name>
    <dbReference type="NCBI Taxonomy" id="243230"/>
    <lineage>
        <taxon>Bacteria</taxon>
        <taxon>Thermotogati</taxon>
        <taxon>Deinococcota</taxon>
        <taxon>Deinococci</taxon>
        <taxon>Deinococcales</taxon>
        <taxon>Deinococcaceae</taxon>
        <taxon>Deinococcus</taxon>
    </lineage>
</organism>
<dbReference type="RefSeq" id="WP_010887683.1">
    <property type="nucleotide sequence ID" value="NC_001263.1"/>
</dbReference>
<evidence type="ECO:0000313" key="2">
    <source>
        <dbReference type="Proteomes" id="UP000002524"/>
    </source>
</evidence>
<name>Q9RVI9_DEIRA</name>
<reference evidence="1 2" key="1">
    <citation type="journal article" date="1999" name="Science">
        <title>Genome sequence of the radioresistant bacterium Deinococcus radiodurans R1.</title>
        <authorList>
            <person name="White O."/>
            <person name="Eisen J.A."/>
            <person name="Heidelberg J.F."/>
            <person name="Hickey E.K."/>
            <person name="Peterson J.D."/>
            <person name="Dodson R.J."/>
            <person name="Haft D.H."/>
            <person name="Gwinn M.L."/>
            <person name="Nelson W.C."/>
            <person name="Richardson D.L."/>
            <person name="Moffat K.S."/>
            <person name="Qin H."/>
            <person name="Jiang L."/>
            <person name="Pamphile W."/>
            <person name="Crosby M."/>
            <person name="Shen M."/>
            <person name="Vamathevan J.J."/>
            <person name="Lam P."/>
            <person name="McDonald L."/>
            <person name="Utterback T."/>
            <person name="Zalewski C."/>
            <person name="Makarova K.S."/>
            <person name="Aravind L."/>
            <person name="Daly M.J."/>
            <person name="Minton K.W."/>
            <person name="Fleischmann R.D."/>
            <person name="Ketchum K.A."/>
            <person name="Nelson K.E."/>
            <person name="Salzberg S."/>
            <person name="Smith H.O."/>
            <person name="Venter J.C."/>
            <person name="Fraser C.M."/>
        </authorList>
    </citation>
    <scope>NUCLEOTIDE SEQUENCE [LARGE SCALE GENOMIC DNA]</scope>
    <source>
        <strain evidence="2">ATCC 13939 / DSM 20539 / JCM 16871 / LMG 4051 / NBRC 15346 / NCIMB 9279 / R1 / VKM B-1422</strain>
    </source>
</reference>
<dbReference type="PaxDb" id="243230-DR_1040"/>
<evidence type="ECO:0000313" key="1">
    <source>
        <dbReference type="EMBL" id="AAF10616.1"/>
    </source>
</evidence>
<dbReference type="PATRIC" id="fig|243230.17.peg.1236"/>
<keyword evidence="2" id="KW-1185">Reference proteome</keyword>
<dbReference type="InParanoid" id="Q9RVI9"/>
<dbReference type="PIR" id="A75445">
    <property type="entry name" value="A75445"/>
</dbReference>
<dbReference type="OrthoDB" id="2087931at2"/>